<dbReference type="InterPro" id="IPR037185">
    <property type="entry name" value="EmrE-like"/>
</dbReference>
<feature type="transmembrane region" description="Helical" evidence="3">
    <location>
        <begin position="182"/>
        <end position="201"/>
    </location>
</feature>
<feature type="transmembrane region" description="Helical" evidence="3">
    <location>
        <begin position="69"/>
        <end position="87"/>
    </location>
</feature>
<feature type="transmembrane region" description="Helical" evidence="3">
    <location>
        <begin position="99"/>
        <end position="117"/>
    </location>
</feature>
<evidence type="ECO:0000259" key="4">
    <source>
        <dbReference type="Pfam" id="PF00892"/>
    </source>
</evidence>
<evidence type="ECO:0000256" key="1">
    <source>
        <dbReference type="ARBA" id="ARBA00004127"/>
    </source>
</evidence>
<feature type="domain" description="EamA" evidence="4">
    <location>
        <begin position="9"/>
        <end position="140"/>
    </location>
</feature>
<accession>A0ABS5MI51</accession>
<sequence>MRVPPFNPYIAVVIGVLSVSTSAVLVKLAGNAPAAIIANYRLLIAVILMAPIMFLKYRHEFKLITRKDWLLSTLAGIFLAFHFILWFESLNYTSVASSVVLVTLQPIFAFLGTYLFFKERFTSGAIISMIIALLGSVIISWGDFQISGMALFGDILAFIGAIAITAYFLLGQNARRRLSLMTYTFVVYSVSSITLIIYNVLLQNPFTGYSTNYWLIFLALAIFPTFFGHTLFNWALKWLSTSTISMAIVFEPIGASVLAYFILGEKITWSQWLGGTIVIFGLFLFILSTNRKSSVTIHKKVQ</sequence>
<feature type="transmembrane region" description="Helical" evidence="3">
    <location>
        <begin position="124"/>
        <end position="142"/>
    </location>
</feature>
<gene>
    <name evidence="5" type="ORF">KGF86_15170</name>
</gene>
<proteinExistence type="inferred from homology"/>
<dbReference type="PANTHER" id="PTHR22911:SF76">
    <property type="entry name" value="EAMA DOMAIN-CONTAINING PROTEIN"/>
    <property type="match status" value="1"/>
</dbReference>
<feature type="transmembrane region" description="Helical" evidence="3">
    <location>
        <begin position="213"/>
        <end position="232"/>
    </location>
</feature>
<dbReference type="Proteomes" id="UP000681870">
    <property type="component" value="Unassembled WGS sequence"/>
</dbReference>
<protein>
    <submittedName>
        <fullName evidence="5">DMT family transporter</fullName>
    </submittedName>
</protein>
<keyword evidence="6" id="KW-1185">Reference proteome</keyword>
<feature type="transmembrane region" description="Helical" evidence="3">
    <location>
        <begin position="36"/>
        <end position="57"/>
    </location>
</feature>
<dbReference type="EMBL" id="JAGXBY010000005">
    <property type="protein sequence ID" value="MBS3681542.1"/>
    <property type="molecule type" value="Genomic_DNA"/>
</dbReference>
<comment type="subcellular location">
    <subcellularLocation>
        <location evidence="1">Endomembrane system</location>
        <topology evidence="1">Multi-pass membrane protein</topology>
    </subcellularLocation>
</comment>
<comment type="caution">
    <text evidence="5">The sequence shown here is derived from an EMBL/GenBank/DDBJ whole genome shotgun (WGS) entry which is preliminary data.</text>
</comment>
<dbReference type="InterPro" id="IPR000620">
    <property type="entry name" value="EamA_dom"/>
</dbReference>
<organism evidence="5 6">
    <name type="scientific">Ornithinibacillus massiliensis</name>
    <dbReference type="NCBI Taxonomy" id="1944633"/>
    <lineage>
        <taxon>Bacteria</taxon>
        <taxon>Bacillati</taxon>
        <taxon>Bacillota</taxon>
        <taxon>Bacilli</taxon>
        <taxon>Bacillales</taxon>
        <taxon>Bacillaceae</taxon>
        <taxon>Ornithinibacillus</taxon>
    </lineage>
</organism>
<keyword evidence="3" id="KW-1133">Transmembrane helix</keyword>
<dbReference type="SUPFAM" id="SSF103481">
    <property type="entry name" value="Multidrug resistance efflux transporter EmrE"/>
    <property type="match status" value="2"/>
</dbReference>
<feature type="transmembrane region" description="Helical" evidence="3">
    <location>
        <begin position="148"/>
        <end position="170"/>
    </location>
</feature>
<evidence type="ECO:0000313" key="6">
    <source>
        <dbReference type="Proteomes" id="UP000681870"/>
    </source>
</evidence>
<feature type="transmembrane region" description="Helical" evidence="3">
    <location>
        <begin position="269"/>
        <end position="287"/>
    </location>
</feature>
<name>A0ABS5MI51_9BACI</name>
<feature type="transmembrane region" description="Helical" evidence="3">
    <location>
        <begin position="9"/>
        <end position="30"/>
    </location>
</feature>
<dbReference type="Pfam" id="PF00892">
    <property type="entry name" value="EamA"/>
    <property type="match status" value="2"/>
</dbReference>
<keyword evidence="3" id="KW-0472">Membrane</keyword>
<reference evidence="5 6" key="1">
    <citation type="submission" date="2021-05" db="EMBL/GenBank/DDBJ databases">
        <title>Ornithinibacillus massiliensis sp. nov.</title>
        <authorList>
            <person name="Iwaza R."/>
            <person name="Lagier J.-C."/>
            <person name="Raoult D."/>
        </authorList>
    </citation>
    <scope>NUCLEOTIDE SEQUENCE [LARGE SCALE GENOMIC DNA]</scope>
    <source>
        <strain evidence="5 6">Marseille-P3601</strain>
    </source>
</reference>
<evidence type="ECO:0000313" key="5">
    <source>
        <dbReference type="EMBL" id="MBS3681542.1"/>
    </source>
</evidence>
<comment type="similarity">
    <text evidence="2">Belongs to the EamA transporter family.</text>
</comment>
<dbReference type="PANTHER" id="PTHR22911">
    <property type="entry name" value="ACYL-MALONYL CONDENSING ENZYME-RELATED"/>
    <property type="match status" value="1"/>
</dbReference>
<feature type="domain" description="EamA" evidence="4">
    <location>
        <begin position="152"/>
        <end position="286"/>
    </location>
</feature>
<dbReference type="RefSeq" id="WP_211742364.1">
    <property type="nucleotide sequence ID" value="NZ_JAGXBY010000005.1"/>
</dbReference>
<evidence type="ECO:0000256" key="3">
    <source>
        <dbReference type="SAM" id="Phobius"/>
    </source>
</evidence>
<feature type="transmembrane region" description="Helical" evidence="3">
    <location>
        <begin position="244"/>
        <end position="263"/>
    </location>
</feature>
<evidence type="ECO:0000256" key="2">
    <source>
        <dbReference type="ARBA" id="ARBA00007362"/>
    </source>
</evidence>
<keyword evidence="3" id="KW-0812">Transmembrane</keyword>